<dbReference type="SMART" id="SM00225">
    <property type="entry name" value="BTB"/>
    <property type="match status" value="1"/>
</dbReference>
<dbReference type="PROSITE" id="PS50097">
    <property type="entry name" value="BTB"/>
    <property type="match status" value="1"/>
</dbReference>
<comment type="caution">
    <text evidence="2">The sequence shown here is derived from an EMBL/GenBank/DDBJ whole genome shotgun (WGS) entry which is preliminary data.</text>
</comment>
<protein>
    <recommendedName>
        <fullName evidence="1">BTB domain-containing protein</fullName>
    </recommendedName>
</protein>
<reference evidence="2 3" key="1">
    <citation type="submission" date="2018-02" db="EMBL/GenBank/DDBJ databases">
        <title>Genome sequence of the basidiomycete white-rot fungus Phlebia centrifuga.</title>
        <authorList>
            <person name="Granchi Z."/>
            <person name="Peng M."/>
            <person name="de Vries R.P."/>
            <person name="Hilden K."/>
            <person name="Makela M.R."/>
            <person name="Grigoriev I."/>
            <person name="Riley R."/>
        </authorList>
    </citation>
    <scope>NUCLEOTIDE SEQUENCE [LARGE SCALE GENOMIC DNA]</scope>
    <source>
        <strain evidence="2 3">FBCC195</strain>
    </source>
</reference>
<dbReference type="OrthoDB" id="3268787at2759"/>
<evidence type="ECO:0000313" key="3">
    <source>
        <dbReference type="Proteomes" id="UP000186601"/>
    </source>
</evidence>
<accession>A0A2R6NSI4</accession>
<dbReference type="STRING" id="98765.A0A2R6NSI4"/>
<dbReference type="InterPro" id="IPR011333">
    <property type="entry name" value="SKP1/BTB/POZ_sf"/>
</dbReference>
<organism evidence="2 3">
    <name type="scientific">Hermanssonia centrifuga</name>
    <dbReference type="NCBI Taxonomy" id="98765"/>
    <lineage>
        <taxon>Eukaryota</taxon>
        <taxon>Fungi</taxon>
        <taxon>Dikarya</taxon>
        <taxon>Basidiomycota</taxon>
        <taxon>Agaricomycotina</taxon>
        <taxon>Agaricomycetes</taxon>
        <taxon>Polyporales</taxon>
        <taxon>Meruliaceae</taxon>
        <taxon>Hermanssonia</taxon>
    </lineage>
</organism>
<dbReference type="EMBL" id="MLYV02000874">
    <property type="protein sequence ID" value="PSR75832.1"/>
    <property type="molecule type" value="Genomic_DNA"/>
</dbReference>
<dbReference type="Proteomes" id="UP000186601">
    <property type="component" value="Unassembled WGS sequence"/>
</dbReference>
<dbReference type="Gene3D" id="3.30.710.10">
    <property type="entry name" value="Potassium Channel Kv1.1, Chain A"/>
    <property type="match status" value="1"/>
</dbReference>
<sequence>MPARQDSGINSSAPKRHSTLYLHDGDIILSSPNNDNTNVLFRVHRAILTHHSAVFSSILSIPSPPESNEIYEGAPLIQLTEDANDVEALVNALYNPSTIAPKKMDPDLPLRVRGILKLAEKYQIDSVRQLIIQRLEVDWPQNVSEWYLFVAAKERERILRNKSIHSPTIDSMFPEPASAIRLAMEFNIPSILPAAYYMLVQTDPSETWTIATQNSAARWQLLDNTDFVHYIRGRHELATSLTSISESIYGFSDSWSTDGREFCHTGRCDDILAKKSVDLDRGSQENAILPDPLKLLYQAQQKLEESIERERDWSDYQDDDYAPELCYTCNMAVQSNISREMRKIWGRLPQTFGVYLKQSLELSDEDVRASVFFVSNNPDLACSESRTTVAAFVKLGSHFDAD</sequence>
<keyword evidence="3" id="KW-1185">Reference proteome</keyword>
<dbReference type="SUPFAM" id="SSF54695">
    <property type="entry name" value="POZ domain"/>
    <property type="match status" value="1"/>
</dbReference>
<dbReference type="AlphaFoldDB" id="A0A2R6NSI4"/>
<gene>
    <name evidence="2" type="ORF">PHLCEN_2v8864</name>
</gene>
<name>A0A2R6NSI4_9APHY</name>
<evidence type="ECO:0000313" key="2">
    <source>
        <dbReference type="EMBL" id="PSR75832.1"/>
    </source>
</evidence>
<dbReference type="InterPro" id="IPR000210">
    <property type="entry name" value="BTB/POZ_dom"/>
</dbReference>
<evidence type="ECO:0000259" key="1">
    <source>
        <dbReference type="PROSITE" id="PS50097"/>
    </source>
</evidence>
<dbReference type="Pfam" id="PF00651">
    <property type="entry name" value="BTB"/>
    <property type="match status" value="1"/>
</dbReference>
<feature type="domain" description="BTB" evidence="1">
    <location>
        <begin position="25"/>
        <end position="102"/>
    </location>
</feature>
<proteinExistence type="predicted"/>